<feature type="domain" description="UvrC family homology region profile" evidence="10">
    <location>
        <begin position="261"/>
        <end position="486"/>
    </location>
</feature>
<dbReference type="Gene3D" id="3.40.1440.10">
    <property type="entry name" value="GIY-YIG endonuclease"/>
    <property type="match status" value="1"/>
</dbReference>
<dbReference type="Pfam" id="PF01541">
    <property type="entry name" value="GIY-YIG"/>
    <property type="match status" value="1"/>
</dbReference>
<evidence type="ECO:0000256" key="2">
    <source>
        <dbReference type="ARBA" id="ARBA00022763"/>
    </source>
</evidence>
<dbReference type="SMART" id="SM00465">
    <property type="entry name" value="GIYc"/>
    <property type="match status" value="1"/>
</dbReference>
<comment type="function">
    <text evidence="7">The UvrABC repair system catalyzes the recognition and processing of DNA lesions. UvrC both incises the 5' and 3' sides of the lesion. The N-terminal half is responsible for the 3' incision and the C-terminal half is responsible for the 5' incision.</text>
</comment>
<dbReference type="Gene3D" id="1.10.150.20">
    <property type="entry name" value="5' to 3' exonuclease, C-terminal subdomain"/>
    <property type="match status" value="1"/>
</dbReference>
<dbReference type="SUPFAM" id="SSF47781">
    <property type="entry name" value="RuvA domain 2-like"/>
    <property type="match status" value="1"/>
</dbReference>
<comment type="subunit">
    <text evidence="7">Interacts with UvrB in an incision complex.</text>
</comment>
<dbReference type="Pfam" id="PF02151">
    <property type="entry name" value="UVR"/>
    <property type="match status" value="1"/>
</dbReference>
<dbReference type="EMBL" id="JBHRTL010000006">
    <property type="protein sequence ID" value="MFC3155294.1"/>
    <property type="molecule type" value="Genomic_DNA"/>
</dbReference>
<proteinExistence type="inferred from homology"/>
<evidence type="ECO:0000256" key="3">
    <source>
        <dbReference type="ARBA" id="ARBA00022769"/>
    </source>
</evidence>
<organism evidence="11 12">
    <name type="scientific">Gilvimarinus japonicus</name>
    <dbReference type="NCBI Taxonomy" id="1796469"/>
    <lineage>
        <taxon>Bacteria</taxon>
        <taxon>Pseudomonadati</taxon>
        <taxon>Pseudomonadota</taxon>
        <taxon>Gammaproteobacteria</taxon>
        <taxon>Cellvibrionales</taxon>
        <taxon>Cellvibrionaceae</taxon>
        <taxon>Gilvimarinus</taxon>
    </lineage>
</organism>
<dbReference type="InterPro" id="IPR004791">
    <property type="entry name" value="UvrC"/>
</dbReference>
<evidence type="ECO:0000256" key="1">
    <source>
        <dbReference type="ARBA" id="ARBA00022490"/>
    </source>
</evidence>
<keyword evidence="5 7" id="KW-0234">DNA repair</keyword>
<dbReference type="InterPro" id="IPR050066">
    <property type="entry name" value="UvrABC_protein_C"/>
</dbReference>
<feature type="domain" description="GIY-YIG" evidence="9">
    <location>
        <begin position="23"/>
        <end position="101"/>
    </location>
</feature>
<feature type="domain" description="UVR" evidence="8">
    <location>
        <begin position="211"/>
        <end position="246"/>
    </location>
</feature>
<dbReference type="SUPFAM" id="SSF46600">
    <property type="entry name" value="C-terminal UvrC-binding domain of UvrB"/>
    <property type="match status" value="1"/>
</dbReference>
<dbReference type="SMART" id="SM00278">
    <property type="entry name" value="HhH1"/>
    <property type="match status" value="2"/>
</dbReference>
<comment type="subcellular location">
    <subcellularLocation>
        <location evidence="7">Cytoplasm</location>
    </subcellularLocation>
</comment>
<dbReference type="PROSITE" id="PS50151">
    <property type="entry name" value="UVR"/>
    <property type="match status" value="1"/>
</dbReference>
<dbReference type="InterPro" id="IPR036876">
    <property type="entry name" value="UVR_dom_sf"/>
</dbReference>
<dbReference type="InterPro" id="IPR001162">
    <property type="entry name" value="UvrC_RNase_H_dom"/>
</dbReference>
<dbReference type="PROSITE" id="PS50165">
    <property type="entry name" value="UVRC"/>
    <property type="match status" value="1"/>
</dbReference>
<evidence type="ECO:0000313" key="12">
    <source>
        <dbReference type="Proteomes" id="UP001595548"/>
    </source>
</evidence>
<evidence type="ECO:0000256" key="5">
    <source>
        <dbReference type="ARBA" id="ARBA00023204"/>
    </source>
</evidence>
<dbReference type="InterPro" id="IPR035901">
    <property type="entry name" value="GIY-YIG_endonuc_sf"/>
</dbReference>
<comment type="similarity">
    <text evidence="7">Belongs to the UvrC family.</text>
</comment>
<dbReference type="InterPro" id="IPR047296">
    <property type="entry name" value="GIY-YIG_UvrC_Cho"/>
</dbReference>
<dbReference type="NCBIfam" id="TIGR00194">
    <property type="entry name" value="uvrC"/>
    <property type="match status" value="1"/>
</dbReference>
<name>A0ABV7HN48_9GAMM</name>
<dbReference type="CDD" id="cd10434">
    <property type="entry name" value="GIY-YIG_UvrC_Cho"/>
    <property type="match status" value="1"/>
</dbReference>
<evidence type="ECO:0000256" key="7">
    <source>
        <dbReference type="HAMAP-Rule" id="MF_00203"/>
    </source>
</evidence>
<evidence type="ECO:0000256" key="6">
    <source>
        <dbReference type="ARBA" id="ARBA00023236"/>
    </source>
</evidence>
<dbReference type="RefSeq" id="WP_382415935.1">
    <property type="nucleotide sequence ID" value="NZ_AP031500.1"/>
</dbReference>
<dbReference type="InterPro" id="IPR038476">
    <property type="entry name" value="UvrC_RNase_H_dom_sf"/>
</dbReference>
<dbReference type="InterPro" id="IPR003583">
    <property type="entry name" value="Hlx-hairpin-Hlx_DNA-bd_motif"/>
</dbReference>
<dbReference type="PROSITE" id="PS50164">
    <property type="entry name" value="GIY_YIG"/>
    <property type="match status" value="1"/>
</dbReference>
<keyword evidence="4 7" id="KW-0267">Excision nuclease</keyword>
<dbReference type="Pfam" id="PF22920">
    <property type="entry name" value="UvrC_RNaseH"/>
    <property type="match status" value="1"/>
</dbReference>
<dbReference type="Pfam" id="PF14520">
    <property type="entry name" value="HHH_5"/>
    <property type="match status" value="1"/>
</dbReference>
<keyword evidence="3 7" id="KW-0228">DNA excision</keyword>
<dbReference type="Proteomes" id="UP001595548">
    <property type="component" value="Unassembled WGS sequence"/>
</dbReference>
<evidence type="ECO:0000256" key="4">
    <source>
        <dbReference type="ARBA" id="ARBA00022881"/>
    </source>
</evidence>
<dbReference type="NCBIfam" id="NF001824">
    <property type="entry name" value="PRK00558.1-5"/>
    <property type="match status" value="1"/>
</dbReference>
<dbReference type="Gene3D" id="4.10.860.10">
    <property type="entry name" value="UVR domain"/>
    <property type="match status" value="1"/>
</dbReference>
<accession>A0ABV7HN48</accession>
<keyword evidence="6 7" id="KW-0742">SOS response</keyword>
<evidence type="ECO:0000259" key="10">
    <source>
        <dbReference type="PROSITE" id="PS50165"/>
    </source>
</evidence>
<dbReference type="InterPro" id="IPR001943">
    <property type="entry name" value="UVR_dom"/>
</dbReference>
<dbReference type="SUPFAM" id="SSF82771">
    <property type="entry name" value="GIY-YIG endonuclease"/>
    <property type="match status" value="1"/>
</dbReference>
<dbReference type="InterPro" id="IPR000305">
    <property type="entry name" value="GIY-YIG_endonuc"/>
</dbReference>
<evidence type="ECO:0000259" key="9">
    <source>
        <dbReference type="PROSITE" id="PS50164"/>
    </source>
</evidence>
<dbReference type="HAMAP" id="MF_00203">
    <property type="entry name" value="UvrC"/>
    <property type="match status" value="1"/>
</dbReference>
<dbReference type="PANTHER" id="PTHR30562">
    <property type="entry name" value="UVRC/OXIDOREDUCTASE"/>
    <property type="match status" value="1"/>
</dbReference>
<dbReference type="Pfam" id="PF08459">
    <property type="entry name" value="UvrC_RNaseH_dom"/>
    <property type="match status" value="1"/>
</dbReference>
<gene>
    <name evidence="7 11" type="primary">uvrC</name>
    <name evidence="11" type="ORF">ACFOEB_08790</name>
</gene>
<evidence type="ECO:0000313" key="11">
    <source>
        <dbReference type="EMBL" id="MFC3155294.1"/>
    </source>
</evidence>
<reference evidence="12" key="1">
    <citation type="journal article" date="2019" name="Int. J. Syst. Evol. Microbiol.">
        <title>The Global Catalogue of Microorganisms (GCM) 10K type strain sequencing project: providing services to taxonomists for standard genome sequencing and annotation.</title>
        <authorList>
            <consortium name="The Broad Institute Genomics Platform"/>
            <consortium name="The Broad Institute Genome Sequencing Center for Infectious Disease"/>
            <person name="Wu L."/>
            <person name="Ma J."/>
        </authorList>
    </citation>
    <scope>NUCLEOTIDE SEQUENCE [LARGE SCALE GENOMIC DNA]</scope>
    <source>
        <strain evidence="12">KCTC 52141</strain>
    </source>
</reference>
<dbReference type="InterPro" id="IPR010994">
    <property type="entry name" value="RuvA_2-like"/>
</dbReference>
<sequence>MADTPPESANTFDAKRFLASQTRAPGVYQMFNSAGDILYVGKAKNLKSRLSSYFRASGLSPKTAALVSRIARVEVTVTGSETEALILEQNLIKANRPPYNILLRDDKSYPYVFMSSGEPYPRISVHRGAKKKRGDYYGPYPNVGAVKDSLSFLQKTFKVRQCEDSVFRNRSRPCLQYQIDRCTGPCVDLISPDDYARDVQHTRMFLLGKSDQLMSELADEMERAALAQEYERAAEVRDQISALRTVQSQQSVEEGSGDMDIIAAAVKSATACVHVLFIRQGRILGSRSYYPKLGLAESEADVLSEFLPQFYLGGSRDIPAAIVTDCELPERELLINALAESRGARVHITHKVRTHRARWVDMARQAAEQNIIARINSRKSVTDRLLALQDVLGLDEMPSRMECFDISHSSGELTVASCVVFDKEGPAKSDYRRFNIDGITGGDDYAAMSQALTRRYTRLQKGEGKLPDILFIDGGKGQLGVAEKVMAELGVNNVLLIGVAKGTTRKAGFETLYHSGTGKEIVLGSDSPALHVIQHIRDEAHRFAITGHKNRRDKKRKTSSLEGIPGVGATRRRELLRHFGGLQDIQRASVDDLARVNGLSRKLAEDIYGYFHPD</sequence>
<protein>
    <recommendedName>
        <fullName evidence="7">UvrABC system protein C</fullName>
        <shortName evidence="7">Protein UvrC</shortName>
    </recommendedName>
    <alternativeName>
        <fullName evidence="7">Excinuclease ABC subunit C</fullName>
    </alternativeName>
</protein>
<comment type="caution">
    <text evidence="11">The sequence shown here is derived from an EMBL/GenBank/DDBJ whole genome shotgun (WGS) entry which is preliminary data.</text>
</comment>
<keyword evidence="2 7" id="KW-0227">DNA damage</keyword>
<dbReference type="PANTHER" id="PTHR30562:SF1">
    <property type="entry name" value="UVRABC SYSTEM PROTEIN C"/>
    <property type="match status" value="1"/>
</dbReference>
<keyword evidence="12" id="KW-1185">Reference proteome</keyword>
<dbReference type="Gene3D" id="3.30.420.340">
    <property type="entry name" value="UvrC, RNAse H endonuclease domain"/>
    <property type="match status" value="1"/>
</dbReference>
<keyword evidence="1 7" id="KW-0963">Cytoplasm</keyword>
<evidence type="ECO:0000259" key="8">
    <source>
        <dbReference type="PROSITE" id="PS50151"/>
    </source>
</evidence>